<evidence type="ECO:0000256" key="5">
    <source>
        <dbReference type="ARBA" id="ARBA00022741"/>
    </source>
</evidence>
<reference evidence="17" key="2">
    <citation type="submission" date="2023-11" db="UniProtKB">
        <authorList>
            <consortium name="WormBaseParasite"/>
        </authorList>
    </citation>
    <scope>IDENTIFICATION</scope>
</reference>
<dbReference type="Pfam" id="PF25051">
    <property type="entry name" value="WHD_MCM8"/>
    <property type="match status" value="1"/>
</dbReference>
<evidence type="ECO:0000256" key="13">
    <source>
        <dbReference type="SAM" id="MobiDB-lite"/>
    </source>
</evidence>
<dbReference type="Proteomes" id="UP000050792">
    <property type="component" value="Unassembled WGS sequence"/>
</dbReference>
<dbReference type="PROSITE" id="PS00183">
    <property type="entry name" value="UBC_1"/>
    <property type="match status" value="1"/>
</dbReference>
<accession>A0AA85G9G6</accession>
<dbReference type="InterPro" id="IPR033762">
    <property type="entry name" value="MCM_OB"/>
</dbReference>
<organism evidence="16 17">
    <name type="scientific">Schistosoma rodhaini</name>
    <dbReference type="NCBI Taxonomy" id="6188"/>
    <lineage>
        <taxon>Eukaryota</taxon>
        <taxon>Metazoa</taxon>
        <taxon>Spiralia</taxon>
        <taxon>Lophotrochozoa</taxon>
        <taxon>Platyhelminthes</taxon>
        <taxon>Trematoda</taxon>
        <taxon>Digenea</taxon>
        <taxon>Strigeidida</taxon>
        <taxon>Schistosomatoidea</taxon>
        <taxon>Schistosomatidae</taxon>
        <taxon>Schistosoma</taxon>
    </lineage>
</organism>
<reference evidence="16" key="1">
    <citation type="submission" date="2022-06" db="EMBL/GenBank/DDBJ databases">
        <authorList>
            <person name="Berger JAMES D."/>
            <person name="Berger JAMES D."/>
        </authorList>
    </citation>
    <scope>NUCLEOTIDE SEQUENCE [LARGE SCALE GENOMIC DNA]</scope>
</reference>
<keyword evidence="5 12" id="KW-0547">Nucleotide-binding</keyword>
<dbReference type="InterPro" id="IPR023313">
    <property type="entry name" value="UBQ-conjugating_AS"/>
</dbReference>
<comment type="subcellular location">
    <subcellularLocation>
        <location evidence="1">Nucleus</location>
    </subcellularLocation>
</comment>
<dbReference type="GO" id="GO:0042555">
    <property type="term" value="C:MCM complex"/>
    <property type="evidence" value="ECO:0007669"/>
    <property type="project" value="TreeGrafter"/>
</dbReference>
<dbReference type="InterPro" id="IPR041562">
    <property type="entry name" value="MCM_lid"/>
</dbReference>
<dbReference type="GO" id="GO:0006310">
    <property type="term" value="P:DNA recombination"/>
    <property type="evidence" value="ECO:0007669"/>
    <property type="project" value="UniProtKB-ARBA"/>
</dbReference>
<dbReference type="SMART" id="SM00212">
    <property type="entry name" value="UBCc"/>
    <property type="match status" value="1"/>
</dbReference>
<dbReference type="PROSITE" id="PS50051">
    <property type="entry name" value="MCM_2"/>
    <property type="match status" value="1"/>
</dbReference>
<dbReference type="CDD" id="cd22247">
    <property type="entry name" value="MCM8_WHD"/>
    <property type="match status" value="1"/>
</dbReference>
<evidence type="ECO:0000313" key="16">
    <source>
        <dbReference type="Proteomes" id="UP000050792"/>
    </source>
</evidence>
<dbReference type="Gene3D" id="3.10.110.10">
    <property type="entry name" value="Ubiquitin Conjugating Enzyme"/>
    <property type="match status" value="1"/>
</dbReference>
<evidence type="ECO:0000256" key="3">
    <source>
        <dbReference type="ARBA" id="ARBA00012486"/>
    </source>
</evidence>
<evidence type="ECO:0000259" key="14">
    <source>
        <dbReference type="PROSITE" id="PS50051"/>
    </source>
</evidence>
<dbReference type="EC" id="2.3.2.23" evidence="3"/>
<evidence type="ECO:0000256" key="2">
    <source>
        <dbReference type="ARBA" id="ARBA00008010"/>
    </source>
</evidence>
<dbReference type="GO" id="GO:0006281">
    <property type="term" value="P:DNA repair"/>
    <property type="evidence" value="ECO:0007669"/>
    <property type="project" value="UniProtKB-ARBA"/>
</dbReference>
<dbReference type="SMART" id="SM00382">
    <property type="entry name" value="AAA"/>
    <property type="match status" value="1"/>
</dbReference>
<dbReference type="InterPro" id="IPR003593">
    <property type="entry name" value="AAA+_ATPase"/>
</dbReference>
<dbReference type="InterPro" id="IPR056875">
    <property type="entry name" value="MCM8/REC_WHD"/>
</dbReference>
<dbReference type="PANTHER" id="PTHR11630">
    <property type="entry name" value="DNA REPLICATION LICENSING FACTOR MCM FAMILY MEMBER"/>
    <property type="match status" value="1"/>
</dbReference>
<feature type="region of interest" description="Disordered" evidence="13">
    <location>
        <begin position="595"/>
        <end position="636"/>
    </location>
</feature>
<dbReference type="InterPro" id="IPR000608">
    <property type="entry name" value="UBC"/>
</dbReference>
<dbReference type="InterPro" id="IPR031327">
    <property type="entry name" value="MCM"/>
</dbReference>
<dbReference type="InterPro" id="IPR027417">
    <property type="entry name" value="P-loop_NTPase"/>
</dbReference>
<feature type="domain" description="MCM C-terminal AAA(+) ATPase" evidence="14">
    <location>
        <begin position="507"/>
        <end position="823"/>
    </location>
</feature>
<dbReference type="Gene3D" id="2.40.50.140">
    <property type="entry name" value="Nucleic acid-binding proteins"/>
    <property type="match status" value="1"/>
</dbReference>
<feature type="compositionally biased region" description="Acidic residues" evidence="13">
    <location>
        <begin position="602"/>
        <end position="629"/>
    </location>
</feature>
<keyword evidence="6" id="KW-0833">Ubl conjugation pathway</keyword>
<name>A0AA85G9G6_9TREM</name>
<dbReference type="AlphaFoldDB" id="A0AA85G9G6"/>
<evidence type="ECO:0000256" key="10">
    <source>
        <dbReference type="ARBA" id="ARBA00042306"/>
    </source>
</evidence>
<dbReference type="GO" id="GO:0005524">
    <property type="term" value="F:ATP binding"/>
    <property type="evidence" value="ECO:0007669"/>
    <property type="project" value="UniProtKB-KW"/>
</dbReference>
<keyword evidence="9" id="KW-0539">Nucleus</keyword>
<proteinExistence type="inferred from homology"/>
<evidence type="ECO:0000256" key="11">
    <source>
        <dbReference type="PROSITE-ProRule" id="PRU10133"/>
    </source>
</evidence>
<dbReference type="Gene3D" id="2.20.28.10">
    <property type="match status" value="1"/>
</dbReference>
<keyword evidence="4" id="KW-0808">Transferase</keyword>
<dbReference type="Pfam" id="PF00179">
    <property type="entry name" value="UQ_con"/>
    <property type="match status" value="1"/>
</dbReference>
<keyword evidence="7 12" id="KW-0067">ATP-binding</keyword>
<dbReference type="SUPFAM" id="SSF52540">
    <property type="entry name" value="P-loop containing nucleoside triphosphate hydrolases"/>
    <property type="match status" value="1"/>
</dbReference>
<dbReference type="InterPro" id="IPR012340">
    <property type="entry name" value="NA-bd_OB-fold"/>
</dbReference>
<dbReference type="GO" id="GO:0017116">
    <property type="term" value="F:single-stranded DNA helicase activity"/>
    <property type="evidence" value="ECO:0007669"/>
    <property type="project" value="TreeGrafter"/>
</dbReference>
<evidence type="ECO:0000256" key="7">
    <source>
        <dbReference type="ARBA" id="ARBA00022840"/>
    </source>
</evidence>
<evidence type="ECO:0000256" key="9">
    <source>
        <dbReference type="ARBA" id="ARBA00023242"/>
    </source>
</evidence>
<dbReference type="Gene3D" id="3.40.50.300">
    <property type="entry name" value="P-loop containing nucleotide triphosphate hydrolases"/>
    <property type="match status" value="1"/>
</dbReference>
<dbReference type="SUPFAM" id="SSF54495">
    <property type="entry name" value="UBC-like"/>
    <property type="match status" value="1"/>
</dbReference>
<dbReference type="InterPro" id="IPR001208">
    <property type="entry name" value="MCM_dom"/>
</dbReference>
<dbReference type="Pfam" id="PF17207">
    <property type="entry name" value="MCM_OB"/>
    <property type="match status" value="1"/>
</dbReference>
<dbReference type="Pfam" id="PF00493">
    <property type="entry name" value="MCM"/>
    <property type="match status" value="2"/>
</dbReference>
<dbReference type="FunFam" id="3.10.110.10:FF:000004">
    <property type="entry name" value="Ubiquitin-conjugating enzyme E2 A"/>
    <property type="match status" value="1"/>
</dbReference>
<evidence type="ECO:0000313" key="17">
    <source>
        <dbReference type="WBParaSite" id="SRDH1_81300.1"/>
    </source>
</evidence>
<evidence type="ECO:0000256" key="8">
    <source>
        <dbReference type="ARBA" id="ARBA00023125"/>
    </source>
</evidence>
<dbReference type="GO" id="GO:0003697">
    <property type="term" value="F:single-stranded DNA binding"/>
    <property type="evidence" value="ECO:0007669"/>
    <property type="project" value="TreeGrafter"/>
</dbReference>
<keyword evidence="16" id="KW-1185">Reference proteome</keyword>
<dbReference type="PANTHER" id="PTHR11630:SF47">
    <property type="entry name" value="DNA HELICASE MCM8"/>
    <property type="match status" value="1"/>
</dbReference>
<dbReference type="InterPro" id="IPR016135">
    <property type="entry name" value="UBQ-conjugating_enzyme/RWD"/>
</dbReference>
<comment type="similarity">
    <text evidence="2 12">Belongs to the MCM family.</text>
</comment>
<dbReference type="PROSITE" id="PS50127">
    <property type="entry name" value="UBC_2"/>
    <property type="match status" value="1"/>
</dbReference>
<dbReference type="GO" id="GO:0005634">
    <property type="term" value="C:nucleus"/>
    <property type="evidence" value="ECO:0007669"/>
    <property type="project" value="UniProtKB-SubCell"/>
</dbReference>
<dbReference type="Pfam" id="PF17855">
    <property type="entry name" value="MCM_lid"/>
    <property type="match status" value="1"/>
</dbReference>
<dbReference type="SMART" id="SM00350">
    <property type="entry name" value="MCM"/>
    <property type="match status" value="1"/>
</dbReference>
<dbReference type="WBParaSite" id="SRDH1_81300.1">
    <property type="protein sequence ID" value="SRDH1_81300.1"/>
    <property type="gene ID" value="SRDH1_81300"/>
</dbReference>
<feature type="compositionally biased region" description="Basic and acidic residues" evidence="13">
    <location>
        <begin position="30"/>
        <end position="39"/>
    </location>
</feature>
<feature type="active site" description="Glycyl thioester intermediate" evidence="11">
    <location>
        <position position="1163"/>
    </location>
</feature>
<evidence type="ECO:0000259" key="15">
    <source>
        <dbReference type="PROSITE" id="PS50127"/>
    </source>
</evidence>
<dbReference type="CDD" id="cd23790">
    <property type="entry name" value="UBCc_UBE2A_2B"/>
    <property type="match status" value="1"/>
</dbReference>
<dbReference type="SUPFAM" id="SSF50249">
    <property type="entry name" value="Nucleic acid-binding proteins"/>
    <property type="match status" value="1"/>
</dbReference>
<sequence>MNNPKRSNFRGRFFRGRRFPSKSNVQSDGSYKRKPDQIKSPRTCITNSSENRFSQLTDSLGIDSISSGFLNEKALPLASFNKSCPYPGWLLYFPTRLYENSSKVSAYSKITLDFLTDLIQKSGYNLLANPYTINHVSNFVGNTLDWLKIETQGAVLIDYSSIIHSKLLQDKLQINKYFGDNVIGGIECAEYCEIILRAFGLALHTLCYRTAYKHDSVPDIFKVENESIGINTRLPGYIAARIVNHSPITPLRKLRAHHLGQFISVKGIVVRLGPVEPICHRLVFECCRCEMKQVLILPDNGNYATPSKCPTKDCRSKSFEPLLNHPDTLTIDTQIITIQEASSDNHESDGNHRDASSSSVTSIGRSARCLACRLERDLIDSCIPGDVLHLTGLIGLISSDGLGASSSSSSSAYSSSWSSRRGATMYSLIMNVNSLICLSGGGGGRNSGRLTGDENQRLLILSSNESEQPDSQIKSDGDMSKVISSLDNEFSMKDLYAIREISEQPNLFRLLVCSLCPSICGRGLIKAGLILALFGGTQSTTDRNVKRRIRLKQHKRQHDQDLTYENNNTHRQVKKKRRSNTHETIDHIDGSTSYRLGFFQNDNDDDVEEDEEDMDNDSIDDSQSDENEENSCINQSDNDIRLSNYTELNYESSFIRRSASHVLIVGDPGLGKSQLLRAAASLAPRVLYVCGNTATAAGLTVSTIREGNNSGGGFGLEAGALVLADQGCCCIDEFDKLTCDPAVLLEAMEQQSVSVARGGLVANLPARAAVLAAANPLNGHYDITRRLDENLRIPSALLSRFDLIFVLLDHPDEVADRLLSEHVTAVHTGNWKPSSFICSQTTINQRDHCMNNNNQNCNVGSRGGTIVQEFDSSIPLSQRLELLVGERIDYIPPILLRKYILYSRKYVMPCLSNEAAITLRDFYLELRKHRHSRDTFPVTLRQLESLIRLTQARARAELREEATKQDALDVCELMQSTGLGSGFIAGTPANVSLSEMNNVLNTTFSKRINSSSTGPGAAKRLLAALELTSKRTNSRLFTISEINTIANDIQINSNCIMTLLDRLNESGAILKHGSKMSTPAQRRLLRDLKRLQSDPPPGICGSPVEDNVMIWNAVIFGPDDTAFEDGTFKLRLDFTEDYPNKPPRVVFTSKMFHPNVYADGSICLDILSNAWSPTYDVLAILTSIQSLLDEPNPNSPANSMAAQLYVENRREYEKRVRACVEESWYEEDV</sequence>
<evidence type="ECO:0000256" key="4">
    <source>
        <dbReference type="ARBA" id="ARBA00022679"/>
    </source>
</evidence>
<keyword evidence="8 12" id="KW-0238">DNA-binding</keyword>
<evidence type="ECO:0000256" key="6">
    <source>
        <dbReference type="ARBA" id="ARBA00022786"/>
    </source>
</evidence>
<protein>
    <recommendedName>
        <fullName evidence="3">E2 ubiquitin-conjugating enzyme</fullName>
        <ecNumber evidence="3">2.3.2.23</ecNumber>
    </recommendedName>
    <alternativeName>
        <fullName evidence="10">Minichromosome maintenance 8</fullName>
    </alternativeName>
</protein>
<dbReference type="GO" id="GO:0061631">
    <property type="term" value="F:ubiquitin conjugating enzyme activity"/>
    <property type="evidence" value="ECO:0007669"/>
    <property type="project" value="UniProtKB-EC"/>
</dbReference>
<evidence type="ECO:0000256" key="1">
    <source>
        <dbReference type="ARBA" id="ARBA00004123"/>
    </source>
</evidence>
<feature type="region of interest" description="Disordered" evidence="13">
    <location>
        <begin position="19"/>
        <end position="44"/>
    </location>
</feature>
<feature type="domain" description="UBC core" evidence="15">
    <location>
        <begin position="1079"/>
        <end position="1225"/>
    </location>
</feature>
<dbReference type="PRINTS" id="PR01657">
    <property type="entry name" value="MCMFAMILY"/>
</dbReference>
<evidence type="ECO:0000256" key="12">
    <source>
        <dbReference type="RuleBase" id="RU004070"/>
    </source>
</evidence>